<evidence type="ECO:0000256" key="1">
    <source>
        <dbReference type="SAM" id="MobiDB-lite"/>
    </source>
</evidence>
<feature type="compositionally biased region" description="Polar residues" evidence="1">
    <location>
        <begin position="397"/>
        <end position="417"/>
    </location>
</feature>
<protein>
    <recommendedName>
        <fullName evidence="3">Tudor domain-containing protein</fullName>
    </recommendedName>
</protein>
<dbReference type="EMBL" id="FN654340">
    <property type="protein sequence ID" value="CBY32254.1"/>
    <property type="molecule type" value="Genomic_DNA"/>
</dbReference>
<feature type="compositionally biased region" description="Polar residues" evidence="1">
    <location>
        <begin position="426"/>
        <end position="442"/>
    </location>
</feature>
<feature type="compositionally biased region" description="Low complexity" evidence="1">
    <location>
        <begin position="87"/>
        <end position="105"/>
    </location>
</feature>
<feature type="compositionally biased region" description="Basic and acidic residues" evidence="1">
    <location>
        <begin position="360"/>
        <end position="370"/>
    </location>
</feature>
<feature type="region of interest" description="Disordered" evidence="1">
    <location>
        <begin position="324"/>
        <end position="477"/>
    </location>
</feature>
<feature type="compositionally biased region" description="Basic and acidic residues" evidence="1">
    <location>
        <begin position="208"/>
        <end position="219"/>
    </location>
</feature>
<accession>E4Y9L7</accession>
<feature type="compositionally biased region" description="Low complexity" evidence="1">
    <location>
        <begin position="13"/>
        <end position="22"/>
    </location>
</feature>
<feature type="compositionally biased region" description="Basic and acidic residues" evidence="1">
    <location>
        <begin position="454"/>
        <end position="477"/>
    </location>
</feature>
<proteinExistence type="predicted"/>
<feature type="compositionally biased region" description="Acidic residues" evidence="1">
    <location>
        <begin position="291"/>
        <end position="300"/>
    </location>
</feature>
<evidence type="ECO:0000313" key="2">
    <source>
        <dbReference type="EMBL" id="CBY32254.1"/>
    </source>
</evidence>
<sequence>MPKSEYRIERGYNRGSLNNRGSSRGRARRRVISHETRHELYTAPSPAARSRIRTSESLYPFLDDGNEVDQAIEEKKTRELQEDEKSFSSSPEIQQESQSSITSAKSHSKSGRRPRSAMSGIKERILRDKEKIKMRQKEEEEEQEVLPGPEEPSNDNKTAESDSFEYLPTVEDYLGSADVVEKEPSPISYVAEEEISSQSTLDHSQINKSDEEVTEKASEDQSETLSTAKEKDEEQNSQINSYMSDLRKKESHLRYAESGSDVEKSPDEERMQELRAISDVGRLSQPGRSSEDEDSDEELQETSNLVNAEGILGSHMKYIGTSSLLQNSSSNLKSSSRLSSKTREEEREKRRSEIRRRKEKQREESSRVESVKSANLSSRDKDSNTKLSSKKDEDETNPTSKLSVRSSESVRGQSNINRGRGRGVTSIAQSRAQRSTTETSDGQHFGRADTPTYSRREPVAYDQYRRRREEPKPREELHWPKASTKCAGDEVTFNAPDPRVLPQRIENNQTQSVPVYDEDDSDDFEKQIEEFEKMTARGDFGPSTFLFINGGERATANRIPIKITSIIHGVGLFIVQLQRPLFDRRNSSVRAMLKFIENELPKITHHQQLIVPRDDYDYGLFVFAKNPRRSPGWVRGKVINVDDHRISVLDVDNGVIFNPQEPLYLWSEDSVNCAFPDTPDSLKLFLPELTLACRLAVLADADLPRPIIPKNNHQYFSQSEIESFENFVRKMDMERTKFEMSPCESRKHGKVTQVVLFNADKDFEEEITKWGQEVFPRLDIPLPAFRTNEDGSIIHRKHLTRNDLMMRAVVGCEEFEGIRPLHESARYV</sequence>
<dbReference type="Proteomes" id="UP000011014">
    <property type="component" value="Unassembled WGS sequence"/>
</dbReference>
<name>E4Y9L7_OIKDI</name>
<feature type="compositionally biased region" description="Basic and acidic residues" evidence="1">
    <location>
        <begin position="245"/>
        <end position="273"/>
    </location>
</feature>
<organism evidence="2">
    <name type="scientific">Oikopleura dioica</name>
    <name type="common">Tunicate</name>
    <dbReference type="NCBI Taxonomy" id="34765"/>
    <lineage>
        <taxon>Eukaryota</taxon>
        <taxon>Metazoa</taxon>
        <taxon>Chordata</taxon>
        <taxon>Tunicata</taxon>
        <taxon>Appendicularia</taxon>
        <taxon>Copelata</taxon>
        <taxon>Oikopleuridae</taxon>
        <taxon>Oikopleura</taxon>
    </lineage>
</organism>
<feature type="compositionally biased region" description="Basic and acidic residues" evidence="1">
    <location>
        <begin position="1"/>
        <end position="12"/>
    </location>
</feature>
<feature type="compositionally biased region" description="Basic and acidic residues" evidence="1">
    <location>
        <begin position="121"/>
        <end position="138"/>
    </location>
</feature>
<feature type="compositionally biased region" description="Basic and acidic residues" evidence="1">
    <location>
        <begin position="378"/>
        <end position="393"/>
    </location>
</feature>
<gene>
    <name evidence="2" type="ORF">GSOID_T00030673001</name>
</gene>
<feature type="compositionally biased region" description="Basic and acidic residues" evidence="1">
    <location>
        <begin position="341"/>
        <end position="351"/>
    </location>
</feature>
<feature type="compositionally biased region" description="Basic residues" evidence="1">
    <location>
        <begin position="106"/>
        <end position="115"/>
    </location>
</feature>
<feature type="compositionally biased region" description="Polar residues" evidence="1">
    <location>
        <begin position="196"/>
        <end position="207"/>
    </location>
</feature>
<feature type="compositionally biased region" description="Basic and acidic residues" evidence="1">
    <location>
        <begin position="72"/>
        <end position="86"/>
    </location>
</feature>
<feature type="compositionally biased region" description="Low complexity" evidence="1">
    <location>
        <begin position="324"/>
        <end position="339"/>
    </location>
</feature>
<evidence type="ECO:0008006" key="3">
    <source>
        <dbReference type="Google" id="ProtNLM"/>
    </source>
</evidence>
<dbReference type="AlphaFoldDB" id="E4Y9L7"/>
<reference evidence="2" key="1">
    <citation type="journal article" date="2010" name="Science">
        <title>Plasticity of animal genome architecture unmasked by rapid evolution of a pelagic tunicate.</title>
        <authorList>
            <person name="Denoeud F."/>
            <person name="Henriet S."/>
            <person name="Mungpakdee S."/>
            <person name="Aury J.M."/>
            <person name="Da Silva C."/>
            <person name="Brinkmann H."/>
            <person name="Mikhaleva J."/>
            <person name="Olsen L.C."/>
            <person name="Jubin C."/>
            <person name="Canestro C."/>
            <person name="Bouquet J.M."/>
            <person name="Danks G."/>
            <person name="Poulain J."/>
            <person name="Campsteijn C."/>
            <person name="Adamski M."/>
            <person name="Cross I."/>
            <person name="Yadetie F."/>
            <person name="Muffato M."/>
            <person name="Louis A."/>
            <person name="Butcher S."/>
            <person name="Tsagkogeorga G."/>
            <person name="Konrad A."/>
            <person name="Singh S."/>
            <person name="Jensen M.F."/>
            <person name="Cong E.H."/>
            <person name="Eikeseth-Otteraa H."/>
            <person name="Noel B."/>
            <person name="Anthouard V."/>
            <person name="Porcel B.M."/>
            <person name="Kachouri-Lafond R."/>
            <person name="Nishino A."/>
            <person name="Ugolini M."/>
            <person name="Chourrout P."/>
            <person name="Nishida H."/>
            <person name="Aasland R."/>
            <person name="Huzurbazar S."/>
            <person name="Westhof E."/>
            <person name="Delsuc F."/>
            <person name="Lehrach H."/>
            <person name="Reinhardt R."/>
            <person name="Weissenbach J."/>
            <person name="Roy S.W."/>
            <person name="Artiguenave F."/>
            <person name="Postlethwait J.H."/>
            <person name="Manak J.R."/>
            <person name="Thompson E.M."/>
            <person name="Jaillon O."/>
            <person name="Du Pasquier L."/>
            <person name="Boudinot P."/>
            <person name="Liberles D.A."/>
            <person name="Volff J.N."/>
            <person name="Philippe H."/>
            <person name="Lenhard B."/>
            <person name="Roest Crollius H."/>
            <person name="Wincker P."/>
            <person name="Chourrout D."/>
        </authorList>
    </citation>
    <scope>NUCLEOTIDE SEQUENCE [LARGE SCALE GENOMIC DNA]</scope>
</reference>
<feature type="region of interest" description="Disordered" evidence="1">
    <location>
        <begin position="1"/>
        <end position="308"/>
    </location>
</feature>